<dbReference type="WBParaSite" id="TTAC_0001031701-mRNA-1">
    <property type="protein sequence ID" value="TTAC_0001031701-mRNA-1"/>
    <property type="gene ID" value="TTAC_0001031701"/>
</dbReference>
<evidence type="ECO:0000313" key="2">
    <source>
        <dbReference type="EMBL" id="VDM35282.1"/>
    </source>
</evidence>
<dbReference type="AlphaFoldDB" id="A0A0R3X9U2"/>
<evidence type="ECO:0000313" key="3">
    <source>
        <dbReference type="Proteomes" id="UP000274429"/>
    </source>
</evidence>
<reference evidence="4" key="1">
    <citation type="submission" date="2017-02" db="UniProtKB">
        <authorList>
            <consortium name="WormBaseParasite"/>
        </authorList>
    </citation>
    <scope>IDENTIFICATION</scope>
</reference>
<protein>
    <submittedName>
        <fullName evidence="4">AT-hook motif nuclear-localized protein</fullName>
    </submittedName>
</protein>
<evidence type="ECO:0000313" key="4">
    <source>
        <dbReference type="WBParaSite" id="TTAC_0001031701-mRNA-1"/>
    </source>
</evidence>
<organism evidence="4">
    <name type="scientific">Hydatigena taeniaeformis</name>
    <name type="common">Feline tapeworm</name>
    <name type="synonym">Taenia taeniaeformis</name>
    <dbReference type="NCBI Taxonomy" id="6205"/>
    <lineage>
        <taxon>Eukaryota</taxon>
        <taxon>Metazoa</taxon>
        <taxon>Spiralia</taxon>
        <taxon>Lophotrochozoa</taxon>
        <taxon>Platyhelminthes</taxon>
        <taxon>Cestoda</taxon>
        <taxon>Eucestoda</taxon>
        <taxon>Cyclophyllidea</taxon>
        <taxon>Taeniidae</taxon>
        <taxon>Hydatigera</taxon>
    </lineage>
</organism>
<dbReference type="OrthoDB" id="6277820at2759"/>
<accession>A0A0R3X9U2</accession>
<name>A0A0R3X9U2_HYDTA</name>
<dbReference type="Proteomes" id="UP000274429">
    <property type="component" value="Unassembled WGS sequence"/>
</dbReference>
<keyword evidence="3" id="KW-1185">Reference proteome</keyword>
<sequence>MFSPPDLGVLAAAFHPNGLSNTTNSTGANGRFPQTTNSDEAGGNNFNTGFCSRQSAFSSPEKGVLSPRQNSYVGVTGKLNFTVSLLSEIVHAIGV</sequence>
<evidence type="ECO:0000256" key="1">
    <source>
        <dbReference type="SAM" id="MobiDB-lite"/>
    </source>
</evidence>
<reference evidence="2 3" key="2">
    <citation type="submission" date="2018-11" db="EMBL/GenBank/DDBJ databases">
        <authorList>
            <consortium name="Pathogen Informatics"/>
        </authorList>
    </citation>
    <scope>NUCLEOTIDE SEQUENCE [LARGE SCALE GENOMIC DNA]</scope>
</reference>
<feature type="region of interest" description="Disordered" evidence="1">
    <location>
        <begin position="18"/>
        <end position="45"/>
    </location>
</feature>
<dbReference type="EMBL" id="UYWX01021525">
    <property type="protein sequence ID" value="VDM35282.1"/>
    <property type="molecule type" value="Genomic_DNA"/>
</dbReference>
<proteinExistence type="predicted"/>
<gene>
    <name evidence="2" type="ORF">TTAC_LOCUS10302</name>
</gene>